<dbReference type="GO" id="GO:0004523">
    <property type="term" value="F:RNA-DNA hybrid ribonuclease activity"/>
    <property type="evidence" value="ECO:0007669"/>
    <property type="project" value="InterPro"/>
</dbReference>
<evidence type="ECO:0000259" key="1">
    <source>
        <dbReference type="Pfam" id="PF13456"/>
    </source>
</evidence>
<dbReference type="InterPro" id="IPR012337">
    <property type="entry name" value="RNaseH-like_sf"/>
</dbReference>
<dbReference type="Gene3D" id="3.30.420.10">
    <property type="entry name" value="Ribonuclease H-like superfamily/Ribonuclease H"/>
    <property type="match status" value="1"/>
</dbReference>
<dbReference type="InterPro" id="IPR053151">
    <property type="entry name" value="RNase_H-like"/>
</dbReference>
<dbReference type="Pfam" id="PF13456">
    <property type="entry name" value="RVT_3"/>
    <property type="match status" value="1"/>
</dbReference>
<dbReference type="SUPFAM" id="SSF53098">
    <property type="entry name" value="Ribonuclease H-like"/>
    <property type="match status" value="1"/>
</dbReference>
<dbReference type="EMBL" id="GISG01004994">
    <property type="protein sequence ID" value="MBA4614904.1"/>
    <property type="molecule type" value="Transcribed_RNA"/>
</dbReference>
<dbReference type="AlphaFoldDB" id="A0A7C9CFW3"/>
<proteinExistence type="predicted"/>
<organism evidence="2">
    <name type="scientific">Opuntia streptacantha</name>
    <name type="common">Prickly pear cactus</name>
    <name type="synonym">Opuntia cardona</name>
    <dbReference type="NCBI Taxonomy" id="393608"/>
    <lineage>
        <taxon>Eukaryota</taxon>
        <taxon>Viridiplantae</taxon>
        <taxon>Streptophyta</taxon>
        <taxon>Embryophyta</taxon>
        <taxon>Tracheophyta</taxon>
        <taxon>Spermatophyta</taxon>
        <taxon>Magnoliopsida</taxon>
        <taxon>eudicotyledons</taxon>
        <taxon>Gunneridae</taxon>
        <taxon>Pentapetalae</taxon>
        <taxon>Caryophyllales</taxon>
        <taxon>Cactineae</taxon>
        <taxon>Cactaceae</taxon>
        <taxon>Opuntioideae</taxon>
        <taxon>Opuntia</taxon>
    </lineage>
</organism>
<protein>
    <recommendedName>
        <fullName evidence="1">RNase H type-1 domain-containing protein</fullName>
    </recommendedName>
</protein>
<name>A0A7C9CFW3_OPUST</name>
<dbReference type="InterPro" id="IPR036397">
    <property type="entry name" value="RNaseH_sf"/>
</dbReference>
<reference evidence="2" key="1">
    <citation type="journal article" date="2013" name="J. Plant Res.">
        <title>Effect of fungi and light on seed germination of three Opuntia species from semiarid lands of central Mexico.</title>
        <authorList>
            <person name="Delgado-Sanchez P."/>
            <person name="Jimenez-Bremont J.F."/>
            <person name="Guerrero-Gonzalez Mde L."/>
            <person name="Flores J."/>
        </authorList>
    </citation>
    <scope>NUCLEOTIDE SEQUENCE</scope>
    <source>
        <tissue evidence="2">Cladode</tissue>
    </source>
</reference>
<sequence length="106" mass="12190">MRDGISAALQAGFRHLEVEGDNQIVLKAVQKTIPTPWQITPIIEDIWNLLSHCASYYLRHIYREGNLAADWMAKHGSLLRCHSLSLFSSPPPSWLFSFYLFYLNLV</sequence>
<dbReference type="PANTHER" id="PTHR47723:SF23">
    <property type="entry name" value="REVERSE TRANSCRIPTASE-LIKE PROTEIN"/>
    <property type="match status" value="1"/>
</dbReference>
<dbReference type="InterPro" id="IPR044730">
    <property type="entry name" value="RNase_H-like_dom_plant"/>
</dbReference>
<dbReference type="CDD" id="cd06222">
    <property type="entry name" value="RNase_H_like"/>
    <property type="match status" value="1"/>
</dbReference>
<dbReference type="PANTHER" id="PTHR47723">
    <property type="entry name" value="OS05G0353850 PROTEIN"/>
    <property type="match status" value="1"/>
</dbReference>
<dbReference type="InterPro" id="IPR002156">
    <property type="entry name" value="RNaseH_domain"/>
</dbReference>
<reference evidence="2" key="2">
    <citation type="submission" date="2020-07" db="EMBL/GenBank/DDBJ databases">
        <authorList>
            <person name="Vera ALvarez R."/>
            <person name="Arias-Moreno D.M."/>
            <person name="Jimenez-Jacinto V."/>
            <person name="Jimenez-Bremont J.F."/>
            <person name="Swaminathan K."/>
            <person name="Moose S.P."/>
            <person name="Guerrero-Gonzalez M.L."/>
            <person name="Marino-Ramirez L."/>
            <person name="Landsman D."/>
            <person name="Rodriguez-Kessler M."/>
            <person name="Delgado-Sanchez P."/>
        </authorList>
    </citation>
    <scope>NUCLEOTIDE SEQUENCE</scope>
    <source>
        <tissue evidence="2">Cladode</tissue>
    </source>
</reference>
<evidence type="ECO:0000313" key="2">
    <source>
        <dbReference type="EMBL" id="MBA4614904.1"/>
    </source>
</evidence>
<dbReference type="GO" id="GO:0003676">
    <property type="term" value="F:nucleic acid binding"/>
    <property type="evidence" value="ECO:0007669"/>
    <property type="project" value="InterPro"/>
</dbReference>
<accession>A0A7C9CFW3</accession>
<feature type="domain" description="RNase H type-1" evidence="1">
    <location>
        <begin position="3"/>
        <end position="75"/>
    </location>
</feature>